<feature type="coiled-coil region" evidence="2">
    <location>
        <begin position="59"/>
        <end position="86"/>
    </location>
</feature>
<dbReference type="Proteomes" id="UP001339962">
    <property type="component" value="Unassembled WGS sequence"/>
</dbReference>
<dbReference type="PANTHER" id="PTHR46889:SF4">
    <property type="entry name" value="TRANSPOSASE INSO FOR INSERTION SEQUENCE ELEMENT IS911B-RELATED"/>
    <property type="match status" value="1"/>
</dbReference>
<comment type="function">
    <text evidence="1">Involved in the transposition of the insertion sequence.</text>
</comment>
<sequence length="383" mass="45461">MSQKYDKEFKIQTVKMIQEQGKPVAQVARELGVSDNTLYRWINEFKQDPVNAFRGSGNLKIEEKTLLEMQKRIRQLEMENEILKKGDAHLRKRPGLIFAFIHKHRSKYPVSEMCKVLNVSRSGYYQWTRRQESEQKKRRRELEQQISRIFVDSRRLYGSPKIAQVLRQQGVRVSEKTVARIMKELGLKSRTVKTYKATTNSNHNLPVHDNVLNQQFRAQAPHQVWMADITYVPTDEGWLYVASVMDLYTRKIVGWHADERMTRELVLQALDQAYNRQRPKGEVLHHSDRGSQYASHEYQKRLLKYGMKCSMSRKGNCYDNACIESFHSVLKKELVYLEKFRIRKEAQSRIFEYIEFFYNRKRVHSAIGYLTPFQYEQMYGQIA</sequence>
<dbReference type="InterPro" id="IPR025948">
    <property type="entry name" value="HTH-like_dom"/>
</dbReference>
<gene>
    <name evidence="4" type="ORF">P9850_18870</name>
</gene>
<dbReference type="InterPro" id="IPR001584">
    <property type="entry name" value="Integrase_cat-core"/>
</dbReference>
<dbReference type="SUPFAM" id="SSF46689">
    <property type="entry name" value="Homeodomain-like"/>
    <property type="match status" value="1"/>
</dbReference>
<dbReference type="InterPro" id="IPR012337">
    <property type="entry name" value="RNaseH-like_sf"/>
</dbReference>
<comment type="caution">
    <text evidence="4">The sequence shown here is derived from an EMBL/GenBank/DDBJ whole genome shotgun (WGS) entry which is preliminary data.</text>
</comment>
<evidence type="ECO:0000313" key="4">
    <source>
        <dbReference type="EMBL" id="MED5053815.1"/>
    </source>
</evidence>
<organism evidence="4 5">
    <name type="scientific">Anoxybacteroides rupiense</name>
    <dbReference type="NCBI Taxonomy" id="311460"/>
    <lineage>
        <taxon>Bacteria</taxon>
        <taxon>Bacillati</taxon>
        <taxon>Bacillota</taxon>
        <taxon>Bacilli</taxon>
        <taxon>Bacillales</taxon>
        <taxon>Anoxybacillaceae</taxon>
        <taxon>Anoxybacteroides</taxon>
    </lineage>
</organism>
<evidence type="ECO:0000256" key="1">
    <source>
        <dbReference type="ARBA" id="ARBA00002286"/>
    </source>
</evidence>
<protein>
    <submittedName>
        <fullName evidence="4">IS3 family transposase</fullName>
    </submittedName>
</protein>
<dbReference type="NCBIfam" id="NF033516">
    <property type="entry name" value="transpos_IS3"/>
    <property type="match status" value="1"/>
</dbReference>
<dbReference type="SUPFAM" id="SSF53098">
    <property type="entry name" value="Ribonuclease H-like"/>
    <property type="match status" value="1"/>
</dbReference>
<dbReference type="InterPro" id="IPR009057">
    <property type="entry name" value="Homeodomain-like_sf"/>
</dbReference>
<dbReference type="PROSITE" id="PS50994">
    <property type="entry name" value="INTEGRASE"/>
    <property type="match status" value="1"/>
</dbReference>
<dbReference type="RefSeq" id="WP_328219517.1">
    <property type="nucleotide sequence ID" value="NZ_JARTLI010000078.1"/>
</dbReference>
<dbReference type="PANTHER" id="PTHR46889">
    <property type="entry name" value="TRANSPOSASE INSF FOR INSERTION SEQUENCE IS3B-RELATED"/>
    <property type="match status" value="1"/>
</dbReference>
<keyword evidence="2" id="KW-0175">Coiled coil</keyword>
<proteinExistence type="predicted"/>
<evidence type="ECO:0000256" key="2">
    <source>
        <dbReference type="SAM" id="Coils"/>
    </source>
</evidence>
<dbReference type="Pfam" id="PF00665">
    <property type="entry name" value="rve"/>
    <property type="match status" value="1"/>
</dbReference>
<dbReference type="EMBL" id="JARTLI010000078">
    <property type="protein sequence ID" value="MED5053815.1"/>
    <property type="molecule type" value="Genomic_DNA"/>
</dbReference>
<dbReference type="InterPro" id="IPR050900">
    <property type="entry name" value="Transposase_IS3/IS150/IS904"/>
</dbReference>
<accession>A0ABD5J1G8</accession>
<dbReference type="Gene3D" id="1.10.10.60">
    <property type="entry name" value="Homeodomain-like"/>
    <property type="match status" value="1"/>
</dbReference>
<dbReference type="Pfam" id="PF13333">
    <property type="entry name" value="rve_2"/>
    <property type="match status" value="1"/>
</dbReference>
<evidence type="ECO:0000313" key="5">
    <source>
        <dbReference type="Proteomes" id="UP001339962"/>
    </source>
</evidence>
<dbReference type="Pfam" id="PF13276">
    <property type="entry name" value="HTH_21"/>
    <property type="match status" value="1"/>
</dbReference>
<dbReference type="Pfam" id="PF01527">
    <property type="entry name" value="HTH_Tnp_1"/>
    <property type="match status" value="1"/>
</dbReference>
<dbReference type="AlphaFoldDB" id="A0ABD5J1G8"/>
<dbReference type="InterPro" id="IPR036397">
    <property type="entry name" value="RNaseH_sf"/>
</dbReference>
<dbReference type="InterPro" id="IPR002514">
    <property type="entry name" value="Transposase_8"/>
</dbReference>
<name>A0ABD5J1G8_9BACL</name>
<dbReference type="Gene3D" id="3.30.420.10">
    <property type="entry name" value="Ribonuclease H-like superfamily/Ribonuclease H"/>
    <property type="match status" value="1"/>
</dbReference>
<feature type="domain" description="Integrase catalytic" evidence="3">
    <location>
        <begin position="217"/>
        <end position="380"/>
    </location>
</feature>
<dbReference type="InterPro" id="IPR048020">
    <property type="entry name" value="Transpos_IS3"/>
</dbReference>
<evidence type="ECO:0000259" key="3">
    <source>
        <dbReference type="PROSITE" id="PS50994"/>
    </source>
</evidence>
<reference evidence="4 5" key="1">
    <citation type="submission" date="2023-03" db="EMBL/GenBank/DDBJ databases">
        <title>Bacillus Genome Sequencing.</title>
        <authorList>
            <person name="Dunlap C."/>
        </authorList>
    </citation>
    <scope>NUCLEOTIDE SEQUENCE [LARGE SCALE GENOMIC DNA]</scope>
    <source>
        <strain evidence="4 5">NRS-38</strain>
    </source>
</reference>